<feature type="transmembrane region" description="Helical" evidence="1">
    <location>
        <begin position="152"/>
        <end position="173"/>
    </location>
</feature>
<organism evidence="2 3">
    <name type="scientific">Steinernema glaseri</name>
    <dbReference type="NCBI Taxonomy" id="37863"/>
    <lineage>
        <taxon>Eukaryota</taxon>
        <taxon>Metazoa</taxon>
        <taxon>Ecdysozoa</taxon>
        <taxon>Nematoda</taxon>
        <taxon>Chromadorea</taxon>
        <taxon>Rhabditida</taxon>
        <taxon>Tylenchina</taxon>
        <taxon>Panagrolaimomorpha</taxon>
        <taxon>Strongyloidoidea</taxon>
        <taxon>Steinernematidae</taxon>
        <taxon>Steinernema</taxon>
    </lineage>
</organism>
<keyword evidence="1" id="KW-0472">Membrane</keyword>
<dbReference type="Gene3D" id="1.20.1070.10">
    <property type="entry name" value="Rhodopsin 7-helix transmembrane proteins"/>
    <property type="match status" value="1"/>
</dbReference>
<sequence>MSLTVIFGYEAIATIVSNRFTTMVHTVIKPASTGLSSAVFSVNYGIQFLCSGITIVLNTTTLYSQLKKHKKNRSEFSMLFTHIVYHTIFAFFTLIWSGSVLSQKIPQLSVWTGLLHESSLMAIGVVDLGLAIDRLISLTFPLKYNTVIKNKLVLVIVPIASVLFATFFILYGLSINKKAKEPITIVNYVSARVTKWGFILNLSTTCLNTITTMVLLVFLWKYFARLDHQTSVDRHRKAEKITRLVNTIVFYQIFVEGIFWVCPTTVKVVSEYIYRRNLTTKGGPYTISAFMVYVVVCSVLYWKKLGSEPATTGWEQHKHVKDGFVKITECWKTTLRLGHGWRCCLMLCPLKNKLKGSVNE</sequence>
<dbReference type="AlphaFoldDB" id="A0A1I7Z064"/>
<reference evidence="3" key="1">
    <citation type="submission" date="2016-11" db="UniProtKB">
        <authorList>
            <consortium name="WormBaseParasite"/>
        </authorList>
    </citation>
    <scope>IDENTIFICATION</scope>
</reference>
<keyword evidence="1" id="KW-0812">Transmembrane</keyword>
<keyword evidence="1" id="KW-1133">Transmembrane helix</keyword>
<feature type="transmembrane region" description="Helical" evidence="1">
    <location>
        <begin position="198"/>
        <end position="223"/>
    </location>
</feature>
<dbReference type="Proteomes" id="UP000095287">
    <property type="component" value="Unplaced"/>
</dbReference>
<feature type="transmembrane region" description="Helical" evidence="1">
    <location>
        <begin position="44"/>
        <end position="64"/>
    </location>
</feature>
<evidence type="ECO:0000256" key="1">
    <source>
        <dbReference type="SAM" id="Phobius"/>
    </source>
</evidence>
<feature type="transmembrane region" description="Helical" evidence="1">
    <location>
        <begin position="244"/>
        <end position="262"/>
    </location>
</feature>
<protein>
    <submittedName>
        <fullName evidence="3">Serpentine receptor class gamma</fullName>
    </submittedName>
</protein>
<evidence type="ECO:0000313" key="3">
    <source>
        <dbReference type="WBParaSite" id="L893_g21269.t1"/>
    </source>
</evidence>
<evidence type="ECO:0000313" key="2">
    <source>
        <dbReference type="Proteomes" id="UP000095287"/>
    </source>
</evidence>
<dbReference type="SUPFAM" id="SSF81321">
    <property type="entry name" value="Family A G protein-coupled receptor-like"/>
    <property type="match status" value="1"/>
</dbReference>
<feature type="transmembrane region" description="Helical" evidence="1">
    <location>
        <begin position="119"/>
        <end position="140"/>
    </location>
</feature>
<name>A0A1I7Z064_9BILA</name>
<feature type="transmembrane region" description="Helical" evidence="1">
    <location>
        <begin position="76"/>
        <end position="99"/>
    </location>
</feature>
<keyword evidence="2" id="KW-1185">Reference proteome</keyword>
<feature type="transmembrane region" description="Helical" evidence="1">
    <location>
        <begin position="282"/>
        <end position="302"/>
    </location>
</feature>
<dbReference type="WBParaSite" id="L893_g21269.t1">
    <property type="protein sequence ID" value="L893_g21269.t1"/>
    <property type="gene ID" value="L893_g21269"/>
</dbReference>
<proteinExistence type="predicted"/>
<accession>A0A1I7Z064</accession>